<keyword evidence="3" id="KW-1185">Reference proteome</keyword>
<dbReference type="Gene3D" id="3.10.310.70">
    <property type="match status" value="1"/>
</dbReference>
<dbReference type="InterPro" id="IPR032466">
    <property type="entry name" value="Metal_Hydrolase"/>
</dbReference>
<dbReference type="SUPFAM" id="SSF51338">
    <property type="entry name" value="Composite domain of metallo-dependent hydrolases"/>
    <property type="match status" value="1"/>
</dbReference>
<dbReference type="InterPro" id="IPR013108">
    <property type="entry name" value="Amidohydro_3"/>
</dbReference>
<dbReference type="RefSeq" id="WP_147391376.1">
    <property type="nucleotide sequence ID" value="NZ_AQHF01000034.1"/>
</dbReference>
<proteinExistence type="predicted"/>
<accession>A0A8I0MZL3</accession>
<evidence type="ECO:0000313" key="2">
    <source>
        <dbReference type="EMBL" id="MBE0349042.1"/>
    </source>
</evidence>
<name>A0A8I0MZL3_9GAMM</name>
<dbReference type="PANTHER" id="PTHR22642">
    <property type="entry name" value="IMIDAZOLONEPROPIONASE"/>
    <property type="match status" value="1"/>
</dbReference>
<sequence>MTHKCNQIFNCACGSKLWQSLMPKDFNPSFELNDQTEDNAPESFIMHAINGGTILTMREGMNENVEAIGIKDGKICAAGSLEDVKKEFPDPNPKTEKIEGTATLIPAFIEPHVHIIPSAVINTGLDLSPFYGQQLRENVFPKQEYNFEWVTDTLNDEAKKIPFGNGKALGWILGHNMDPSLFSSGIKDINKETLDCQLKIPAKEVPIYITNTSGHLAYINSAAIKVIKDYNNEITKNRSKYPDEKIVSTGHNGVLEELSEMVPVLETLIKIYDCEKEDDGIKVTFKLKQQAEKRIVQELEKLFENAVSSGITYMLDAALDERQIGILKAYAETGKVRIGGAYLIDSLDKLNTSIGSLGLPNSGDEYFNLAFLKLIADGSSQGLTGYQYTPYDCNENYDVFAQAEQSDFSEADKNKIKNLAEQNITGLFNYGYPLEFNGLMRIANNYGWPTMTHANGDHAIDRTLSAFKQAGITEKTKEQRRDRIEHCSLLSPSTMAEMEHLGISPSFTIGHVGYWGWNFKNTIIGQQRADQLDLCASAINNHGMRITLHSDYSVTPMGPLRYMEQAITRLMESAPNQSLEVLNPNERLTPFQALKAMTYDAAWQCHADKWVGSLEVGKCADFTILAESPLRYQNRNNMAYPAQGMRDIPVLKTFKGGKQVFVQPQESYLSNISWDNQSKALTFKYTGPKVSPPKGVEAHIWYQLQDEHGGALTDKYTEPMNSVYFNRKVEILADSLAKFDSDSVTSFYLVAGIYLKSEQTGTIAAIALIDKSSGTSEVNNKTSINKLQLMPSSGSVSFEVPPSIKEPEHSTCWLFITDINTNYGWDNGQKLNEGEHPGLYYNKEMRTDELKKGRIDLDGLNLELGKTYKVGLCLGSNYRIAAYAVTQCVDKPTTD</sequence>
<evidence type="ECO:0000259" key="1">
    <source>
        <dbReference type="Pfam" id="PF07969"/>
    </source>
</evidence>
<dbReference type="EMBL" id="AQHF01000034">
    <property type="protein sequence ID" value="MBE0349042.1"/>
    <property type="molecule type" value="Genomic_DNA"/>
</dbReference>
<gene>
    <name evidence="2" type="ORF">PPEP_b0939</name>
</gene>
<feature type="domain" description="Amidohydrolase 3" evidence="1">
    <location>
        <begin position="103"/>
        <end position="661"/>
    </location>
</feature>
<protein>
    <recommendedName>
        <fullName evidence="1">Amidohydrolase 3 domain-containing protein</fullName>
    </recommendedName>
</protein>
<dbReference type="SUPFAM" id="SSF51556">
    <property type="entry name" value="Metallo-dependent hydrolases"/>
    <property type="match status" value="1"/>
</dbReference>
<reference evidence="2 3" key="1">
    <citation type="submission" date="2015-06" db="EMBL/GenBank/DDBJ databases">
        <title>Genome sequence of Pseudoalteromonas peptidolytica.</title>
        <authorList>
            <person name="Xie B.-B."/>
            <person name="Rong J.-C."/>
            <person name="Qin Q.-L."/>
            <person name="Zhang Y.-Z."/>
        </authorList>
    </citation>
    <scope>NUCLEOTIDE SEQUENCE [LARGE SCALE GENOMIC DNA]</scope>
    <source>
        <strain evidence="2 3">F12-50-A1</strain>
    </source>
</reference>
<dbReference type="Pfam" id="PF07969">
    <property type="entry name" value="Amidohydro_3"/>
    <property type="match status" value="1"/>
</dbReference>
<dbReference type="Proteomes" id="UP000660708">
    <property type="component" value="Unassembled WGS sequence"/>
</dbReference>
<dbReference type="AlphaFoldDB" id="A0A8I0MZL3"/>
<evidence type="ECO:0000313" key="3">
    <source>
        <dbReference type="Proteomes" id="UP000660708"/>
    </source>
</evidence>
<organism evidence="2 3">
    <name type="scientific">Pseudoalteromonas peptidolytica F12-50-A1</name>
    <dbReference type="NCBI Taxonomy" id="1315280"/>
    <lineage>
        <taxon>Bacteria</taxon>
        <taxon>Pseudomonadati</taxon>
        <taxon>Pseudomonadota</taxon>
        <taxon>Gammaproteobacteria</taxon>
        <taxon>Alteromonadales</taxon>
        <taxon>Pseudoalteromonadaceae</taxon>
        <taxon>Pseudoalteromonas</taxon>
    </lineage>
</organism>
<dbReference type="InterPro" id="IPR011059">
    <property type="entry name" value="Metal-dep_hydrolase_composite"/>
</dbReference>
<dbReference type="GO" id="GO:0016810">
    <property type="term" value="F:hydrolase activity, acting on carbon-nitrogen (but not peptide) bonds"/>
    <property type="evidence" value="ECO:0007669"/>
    <property type="project" value="InterPro"/>
</dbReference>
<dbReference type="Gene3D" id="3.20.20.140">
    <property type="entry name" value="Metal-dependent hydrolases"/>
    <property type="match status" value="1"/>
</dbReference>
<dbReference type="PANTHER" id="PTHR22642:SF2">
    <property type="entry name" value="PROTEIN LONG AFTER FAR-RED 3"/>
    <property type="match status" value="1"/>
</dbReference>
<comment type="caution">
    <text evidence="2">The sequence shown here is derived from an EMBL/GenBank/DDBJ whole genome shotgun (WGS) entry which is preliminary data.</text>
</comment>
<dbReference type="Gene3D" id="2.30.40.10">
    <property type="entry name" value="Urease, subunit C, domain 1"/>
    <property type="match status" value="1"/>
</dbReference>